<dbReference type="InterPro" id="IPR029058">
    <property type="entry name" value="AB_hydrolase_fold"/>
</dbReference>
<dbReference type="SUPFAM" id="SSF53474">
    <property type="entry name" value="alpha/beta-Hydrolases"/>
    <property type="match status" value="1"/>
</dbReference>
<dbReference type="InterPro" id="IPR044294">
    <property type="entry name" value="Lipase-like"/>
</dbReference>
<dbReference type="PANTHER" id="PTHR12482:SF62">
    <property type="entry name" value="LIPASE ROG1-RELATED"/>
    <property type="match status" value="1"/>
</dbReference>
<name>A0A024U272_9STRA</name>
<dbReference type="VEuPathDB" id="FungiDB:H310_07427"/>
<dbReference type="OrthoDB" id="273452at2759"/>
<reference evidence="2" key="1">
    <citation type="submission" date="2013-12" db="EMBL/GenBank/DDBJ databases">
        <title>The Genome Sequence of Aphanomyces invadans NJM9701.</title>
        <authorList>
            <consortium name="The Broad Institute Genomics Platform"/>
            <person name="Russ C."/>
            <person name="Tyler B."/>
            <person name="van West P."/>
            <person name="Dieguez-Uribeondo J."/>
            <person name="Young S.K."/>
            <person name="Zeng Q."/>
            <person name="Gargeya S."/>
            <person name="Fitzgerald M."/>
            <person name="Abouelleil A."/>
            <person name="Alvarado L."/>
            <person name="Chapman S.B."/>
            <person name="Gainer-Dewar J."/>
            <person name="Goldberg J."/>
            <person name="Griggs A."/>
            <person name="Gujja S."/>
            <person name="Hansen M."/>
            <person name="Howarth C."/>
            <person name="Imamovic A."/>
            <person name="Ireland A."/>
            <person name="Larimer J."/>
            <person name="McCowan C."/>
            <person name="Murphy C."/>
            <person name="Pearson M."/>
            <person name="Poon T.W."/>
            <person name="Priest M."/>
            <person name="Roberts A."/>
            <person name="Saif S."/>
            <person name="Shea T."/>
            <person name="Sykes S."/>
            <person name="Wortman J."/>
            <person name="Nusbaum C."/>
            <person name="Birren B."/>
        </authorList>
    </citation>
    <scope>NUCLEOTIDE SEQUENCE [LARGE SCALE GENOMIC DNA]</scope>
    <source>
        <strain evidence="2">NJM9701</strain>
    </source>
</reference>
<dbReference type="Pfam" id="PF05057">
    <property type="entry name" value="DUF676"/>
    <property type="match status" value="1"/>
</dbReference>
<dbReference type="EMBL" id="KI913965">
    <property type="protein sequence ID" value="ETV99976.1"/>
    <property type="molecule type" value="Genomic_DNA"/>
</dbReference>
<dbReference type="GeneID" id="20084477"/>
<organism evidence="2">
    <name type="scientific">Aphanomyces invadans</name>
    <dbReference type="NCBI Taxonomy" id="157072"/>
    <lineage>
        <taxon>Eukaryota</taxon>
        <taxon>Sar</taxon>
        <taxon>Stramenopiles</taxon>
        <taxon>Oomycota</taxon>
        <taxon>Saprolegniomycetes</taxon>
        <taxon>Saprolegniales</taxon>
        <taxon>Verrucalvaceae</taxon>
        <taxon>Aphanomyces</taxon>
    </lineage>
</organism>
<sequence>MAGRYEQSLALEEAVHLVVLQHGLHGSPKDYASLQPILASVLQDEGVHVVASQSNCKDFSTTHDGIDLGGVRLADEVEMLVAQCPKLQKISFIGHSLGGLYVRYCIGVLYARGFFVNIEPMNFISLATPHLGIGQPTSRGTFNTIVNTISSKLFDRTGAQLALRDAVSEETLALSSIHTLAIESRPCLPELSMHVHVQLPSPNFGFATLFGTLVGNATTWNVYMSHLDVAHPPLYSFELGEFDAILFVPEPIASKSMGSPPDNEDSIRASYYVDKANSPSRDTVLQLRGRHDGDVVAVDISIESTTDWAFVHGIVLRLGTLSCVTYDGDKLALRQHQHDLAAAAEPDTLFPVSTTTWCPRPIANQHLLQCLCHGAFLVGLHRFRRRALYSNVFYDVQAPYACSALRAFNPYRAHVLPTTMSPVYPHITLHSMENAAVLRASIVDRAVAAASTESDSARVDQKPKSWLHGLAAIPAYMFPVKKTTDANALPPHDRICHVVSKASDKVLVDPPVDTYATDPSRDVLRGMLVCVQSLEWERIDVLMESMMAHELIIAKRSNEVLAHESGLDIVHHVADTFVVE</sequence>
<gene>
    <name evidence="2" type="ORF">H310_07427</name>
</gene>
<proteinExistence type="predicted"/>
<dbReference type="InterPro" id="IPR007751">
    <property type="entry name" value="DUF676_lipase-like"/>
</dbReference>
<dbReference type="Gene3D" id="3.40.50.1820">
    <property type="entry name" value="alpha/beta hydrolase"/>
    <property type="match status" value="1"/>
</dbReference>
<accession>A0A024U272</accession>
<dbReference type="PANTHER" id="PTHR12482">
    <property type="entry name" value="LIPASE ROG1-RELATED-RELATED"/>
    <property type="match status" value="1"/>
</dbReference>
<dbReference type="eggNOG" id="KOG4372">
    <property type="taxonomic scope" value="Eukaryota"/>
</dbReference>
<evidence type="ECO:0000259" key="1">
    <source>
        <dbReference type="Pfam" id="PF05057"/>
    </source>
</evidence>
<protein>
    <recommendedName>
        <fullName evidence="1">DUF676 domain-containing protein</fullName>
    </recommendedName>
</protein>
<dbReference type="RefSeq" id="XP_008871394.1">
    <property type="nucleotide sequence ID" value="XM_008873172.1"/>
</dbReference>
<dbReference type="AlphaFoldDB" id="A0A024U272"/>
<evidence type="ECO:0000313" key="2">
    <source>
        <dbReference type="EMBL" id="ETV99976.1"/>
    </source>
</evidence>
<feature type="domain" description="DUF676" evidence="1">
    <location>
        <begin position="13"/>
        <end position="172"/>
    </location>
</feature>